<dbReference type="PANTHER" id="PTHR39321:SF3">
    <property type="entry name" value="PHOSPHOPANTETHEINE ADENYLYLTRANSFERASE"/>
    <property type="match status" value="1"/>
</dbReference>
<dbReference type="OrthoDB" id="5295945at2"/>
<dbReference type="HAMAP" id="MF_00244">
    <property type="entry name" value="NaMN_adenylyltr"/>
    <property type="match status" value="1"/>
</dbReference>
<evidence type="ECO:0000256" key="4">
    <source>
        <dbReference type="ARBA" id="ARBA00022642"/>
    </source>
</evidence>
<keyword evidence="6 11" id="KW-0548">Nucleotidyltransferase</keyword>
<dbReference type="InterPro" id="IPR014729">
    <property type="entry name" value="Rossmann-like_a/b/a_fold"/>
</dbReference>
<accession>A0A2U2X5A0</accession>
<dbReference type="InterPro" id="IPR005248">
    <property type="entry name" value="NadD/NMNAT"/>
</dbReference>
<evidence type="ECO:0000256" key="5">
    <source>
        <dbReference type="ARBA" id="ARBA00022679"/>
    </source>
</evidence>
<evidence type="ECO:0000313" key="14">
    <source>
        <dbReference type="Proteomes" id="UP000245370"/>
    </source>
</evidence>
<dbReference type="NCBIfam" id="TIGR00125">
    <property type="entry name" value="cyt_tran_rel"/>
    <property type="match status" value="1"/>
</dbReference>
<dbReference type="Pfam" id="PF01467">
    <property type="entry name" value="CTP_transf_like"/>
    <property type="match status" value="1"/>
</dbReference>
<keyword evidence="14" id="KW-1185">Reference proteome</keyword>
<gene>
    <name evidence="11" type="primary">nadD</name>
    <name evidence="13" type="ORF">DIT68_13820</name>
</gene>
<dbReference type="PANTHER" id="PTHR39321">
    <property type="entry name" value="NICOTINATE-NUCLEOTIDE ADENYLYLTRANSFERASE-RELATED"/>
    <property type="match status" value="1"/>
</dbReference>
<comment type="similarity">
    <text evidence="3 11">Belongs to the NadD family.</text>
</comment>
<evidence type="ECO:0000313" key="13">
    <source>
        <dbReference type="EMBL" id="PWH82968.1"/>
    </source>
</evidence>
<dbReference type="EMBL" id="QFRJ01000013">
    <property type="protein sequence ID" value="PWH82968.1"/>
    <property type="molecule type" value="Genomic_DNA"/>
</dbReference>
<dbReference type="Proteomes" id="UP000245370">
    <property type="component" value="Unassembled WGS sequence"/>
</dbReference>
<proteinExistence type="inferred from homology"/>
<dbReference type="NCBIfam" id="TIGR00482">
    <property type="entry name" value="nicotinate (nicotinamide) nucleotide adenylyltransferase"/>
    <property type="match status" value="1"/>
</dbReference>
<dbReference type="CDD" id="cd02165">
    <property type="entry name" value="NMNAT"/>
    <property type="match status" value="1"/>
</dbReference>
<evidence type="ECO:0000256" key="9">
    <source>
        <dbReference type="ARBA" id="ARBA00023027"/>
    </source>
</evidence>
<comment type="caution">
    <text evidence="13">The sequence shown here is derived from an EMBL/GenBank/DDBJ whole genome shotgun (WGS) entry which is preliminary data.</text>
</comment>
<keyword evidence="7 11" id="KW-0547">Nucleotide-binding</keyword>
<comment type="function">
    <text evidence="1 11">Catalyzes the reversible adenylation of nicotinate mononucleotide (NaMN) to nicotinic acid adenine dinucleotide (NaAD).</text>
</comment>
<dbReference type="GO" id="GO:0004515">
    <property type="term" value="F:nicotinate-nucleotide adenylyltransferase activity"/>
    <property type="evidence" value="ECO:0007669"/>
    <property type="project" value="UniProtKB-UniRule"/>
</dbReference>
<dbReference type="UniPathway" id="UPA00253">
    <property type="reaction ID" value="UER00332"/>
</dbReference>
<protein>
    <recommendedName>
        <fullName evidence="11">Probable nicotinate-nucleotide adenylyltransferase</fullName>
        <ecNumber evidence="11">2.7.7.18</ecNumber>
    </recommendedName>
    <alternativeName>
        <fullName evidence="11">Deamido-NAD(+) diphosphorylase</fullName>
    </alternativeName>
    <alternativeName>
        <fullName evidence="11">Deamido-NAD(+) pyrophosphorylase</fullName>
    </alternativeName>
    <alternativeName>
        <fullName evidence="11">Nicotinate mononucleotide adenylyltransferase</fullName>
        <shortName evidence="11">NaMN adenylyltransferase</shortName>
    </alternativeName>
</protein>
<evidence type="ECO:0000256" key="11">
    <source>
        <dbReference type="HAMAP-Rule" id="MF_00244"/>
    </source>
</evidence>
<dbReference type="Gene3D" id="3.40.50.620">
    <property type="entry name" value="HUPs"/>
    <property type="match status" value="1"/>
</dbReference>
<comment type="pathway">
    <text evidence="2 11">Cofactor biosynthesis; NAD(+) biosynthesis; deamido-NAD(+) from nicotinate D-ribonucleotide: step 1/1.</text>
</comment>
<reference evidence="13 14" key="2">
    <citation type="submission" date="2018-05" db="EMBL/GenBank/DDBJ databases">
        <authorList>
            <person name="Lanie J.A."/>
            <person name="Ng W.-L."/>
            <person name="Kazmierczak K.M."/>
            <person name="Andrzejewski T.M."/>
            <person name="Davidsen T.M."/>
            <person name="Wayne K.J."/>
            <person name="Tettelin H."/>
            <person name="Glass J.I."/>
            <person name="Rusch D."/>
            <person name="Podicherti R."/>
            <person name="Tsui H.-C.T."/>
            <person name="Winkler M.E."/>
        </authorList>
    </citation>
    <scope>NUCLEOTIDE SEQUENCE [LARGE SCALE GENOMIC DNA]</scope>
    <source>
        <strain evidence="13 14">C305</strain>
    </source>
</reference>
<dbReference type="GO" id="GO:0009435">
    <property type="term" value="P:NAD+ biosynthetic process"/>
    <property type="evidence" value="ECO:0007669"/>
    <property type="project" value="UniProtKB-UniRule"/>
</dbReference>
<keyword evidence="8 11" id="KW-0067">ATP-binding</keyword>
<keyword evidence="4 11" id="KW-0662">Pyridine nucleotide biosynthesis</keyword>
<evidence type="ECO:0000256" key="8">
    <source>
        <dbReference type="ARBA" id="ARBA00022840"/>
    </source>
</evidence>
<dbReference type="RefSeq" id="WP_109360408.1">
    <property type="nucleotide sequence ID" value="NZ_QFRJ01000013.1"/>
</dbReference>
<dbReference type="EC" id="2.7.7.18" evidence="11"/>
<evidence type="ECO:0000256" key="1">
    <source>
        <dbReference type="ARBA" id="ARBA00002324"/>
    </source>
</evidence>
<comment type="catalytic activity">
    <reaction evidence="10 11">
        <text>nicotinate beta-D-ribonucleotide + ATP + H(+) = deamido-NAD(+) + diphosphate</text>
        <dbReference type="Rhea" id="RHEA:22860"/>
        <dbReference type="ChEBI" id="CHEBI:15378"/>
        <dbReference type="ChEBI" id="CHEBI:30616"/>
        <dbReference type="ChEBI" id="CHEBI:33019"/>
        <dbReference type="ChEBI" id="CHEBI:57502"/>
        <dbReference type="ChEBI" id="CHEBI:58437"/>
        <dbReference type="EC" id="2.7.7.18"/>
    </reaction>
</comment>
<dbReference type="InterPro" id="IPR004821">
    <property type="entry name" value="Cyt_trans-like"/>
</dbReference>
<keyword evidence="9 11" id="KW-0520">NAD</keyword>
<dbReference type="GO" id="GO:0005524">
    <property type="term" value="F:ATP binding"/>
    <property type="evidence" value="ECO:0007669"/>
    <property type="project" value="UniProtKB-KW"/>
</dbReference>
<evidence type="ECO:0000256" key="2">
    <source>
        <dbReference type="ARBA" id="ARBA00005019"/>
    </source>
</evidence>
<evidence type="ECO:0000256" key="3">
    <source>
        <dbReference type="ARBA" id="ARBA00009014"/>
    </source>
</evidence>
<evidence type="ECO:0000256" key="7">
    <source>
        <dbReference type="ARBA" id="ARBA00022741"/>
    </source>
</evidence>
<reference evidence="13 14" key="1">
    <citation type="submission" date="2018-05" db="EMBL/GenBank/DDBJ databases">
        <title>Brumimicrobium oceani sp. nov., isolated from coastal sediment.</title>
        <authorList>
            <person name="Kou Y."/>
        </authorList>
    </citation>
    <scope>NUCLEOTIDE SEQUENCE [LARGE SCALE GENOMIC DNA]</scope>
    <source>
        <strain evidence="13 14">C305</strain>
    </source>
</reference>
<evidence type="ECO:0000259" key="12">
    <source>
        <dbReference type="Pfam" id="PF01467"/>
    </source>
</evidence>
<evidence type="ECO:0000256" key="6">
    <source>
        <dbReference type="ARBA" id="ARBA00022695"/>
    </source>
</evidence>
<evidence type="ECO:0000256" key="10">
    <source>
        <dbReference type="ARBA" id="ARBA00048721"/>
    </source>
</evidence>
<dbReference type="AlphaFoldDB" id="A0A2U2X5A0"/>
<dbReference type="SUPFAM" id="SSF52374">
    <property type="entry name" value="Nucleotidylyl transferase"/>
    <property type="match status" value="1"/>
</dbReference>
<keyword evidence="5 11" id="KW-0808">Transferase</keyword>
<feature type="domain" description="Cytidyltransferase-like" evidence="12">
    <location>
        <begin position="5"/>
        <end position="177"/>
    </location>
</feature>
<sequence length="204" mass="24197">MKVGLYFGTFNPIHIGHLIISNYMADYTDLDEVWLVVSPQNPLKKKKSLLEDYHRLAIVRVAIEDNDNLRESDIEFKMPRPSYTSDTLAYLKDKHPKNEFHLIMGEDNLRTLHKWKNFENILENHKIFVYPRVLTIQEEQEVEQIGYLPENELQNHKNIIMCDDAPVMKVSSSFIRQAIKDKHDVRYLLTAPVQKYIEEMNFYK</sequence>
<name>A0A2U2X5A0_9FLAO</name>
<organism evidence="13 14">
    <name type="scientific">Brumimicrobium oceani</name>
    <dbReference type="NCBI Taxonomy" id="2100725"/>
    <lineage>
        <taxon>Bacteria</taxon>
        <taxon>Pseudomonadati</taxon>
        <taxon>Bacteroidota</taxon>
        <taxon>Flavobacteriia</taxon>
        <taxon>Flavobacteriales</taxon>
        <taxon>Crocinitomicaceae</taxon>
        <taxon>Brumimicrobium</taxon>
    </lineage>
</organism>